<evidence type="ECO:0000313" key="1">
    <source>
        <dbReference type="EMBL" id="DAE09438.1"/>
    </source>
</evidence>
<reference evidence="1" key="1">
    <citation type="journal article" date="2021" name="Proc. Natl. Acad. Sci. U.S.A.">
        <title>A Catalog of Tens of Thousands of Viruses from Human Metagenomes Reveals Hidden Associations with Chronic Diseases.</title>
        <authorList>
            <person name="Tisza M.J."/>
            <person name="Buck C.B."/>
        </authorList>
    </citation>
    <scope>NUCLEOTIDE SEQUENCE</scope>
    <source>
        <strain evidence="1">Ct96x5</strain>
    </source>
</reference>
<sequence>MAELNSEGRYDDLLYTKFPAEIDSWEDVVDVTADTVALANQYRELCASGDYAAAHELLENDETGMLKKMQINAMTINQQAHAIMAMERLFKTDVETYVKGQVFEDDLMIWTYTHSYDKETHVHNFKGKGYNGKAKCTATFNSGDTIAVNGVKVPGYAGSDRIENAGSDIIINGRWCSFIYDGTQVNFKGGGGVSSSVLAQTTADASYVLKGKTFFAGSKEQKNGELPNLSIPKNKGGDAATSLNAQHPNVGVDVTEVFWFTENGDGVKRICLRPNYGAFGGSSGALGTDGYVGMDASKLGTAYTSQVLEGATFTSGNCTSAAQAGTMPNRGSLGFQYSGSNKAIPEGYYDGSGVVSVAGGSKGSKSYTYSGSSITIAQGWYNGAGSVNCLGGNQGAFNRTINPGGSVTIPQGYHNGNGRITANAITSNDIIGQLRSGNTTIGVNVGSDRYIVGITSADLHRYPGDSTVENGEWAYLGISADHHSITGYGNGAGAIEYTYIQL</sequence>
<proteinExistence type="predicted"/>
<protein>
    <submittedName>
        <fullName evidence="1">Uncharacterized protein</fullName>
    </submittedName>
</protein>
<accession>A0A8S5PQR5</accession>
<name>A0A8S5PQR5_9CAUD</name>
<organism evidence="1">
    <name type="scientific">Siphoviridae sp. ct96x5</name>
    <dbReference type="NCBI Taxonomy" id="2825367"/>
    <lineage>
        <taxon>Viruses</taxon>
        <taxon>Duplodnaviria</taxon>
        <taxon>Heunggongvirae</taxon>
        <taxon>Uroviricota</taxon>
        <taxon>Caudoviricetes</taxon>
    </lineage>
</organism>
<dbReference type="EMBL" id="BK015488">
    <property type="protein sequence ID" value="DAE09438.1"/>
    <property type="molecule type" value="Genomic_DNA"/>
</dbReference>